<gene>
    <name evidence="2" type="ORF">FOE74_05110</name>
</gene>
<feature type="signal peptide" evidence="1">
    <location>
        <begin position="1"/>
        <end position="22"/>
    </location>
</feature>
<feature type="chain" id="PRO_5024316616" evidence="1">
    <location>
        <begin position="23"/>
        <end position="287"/>
    </location>
</feature>
<evidence type="ECO:0000256" key="1">
    <source>
        <dbReference type="SAM" id="SignalP"/>
    </source>
</evidence>
<comment type="caution">
    <text evidence="2">The sequence shown here is derived from an EMBL/GenBank/DDBJ whole genome shotgun (WGS) entry which is preliminary data.</text>
</comment>
<sequence length="287" mass="31810">MSMRFLSLREMALGLAFLSAWGCKSTASSTASNGGVTDQKIVGEVPPAASIPCFPGAYYRKVVSSFDTWTGITGVVVLGHPTTDPNRLDDRRNNLPLDNFSIYMGGNAGEHYEVDAGMTWTFSVDKATGKTSAQRIAWRPFWRTTVWNNPPNVEQYTWHPGDTIQMSVVMVAPQKLRMVIADAGKHPKKRFEVDFAAEGFTQEAPRQFKRVNAIDQVRNEGKPVQPTTAHVKGSEWLYTTLHRGDLQVPMHPGRFTDMRCDNAQHIVVTTTANAKVGGEKIDIVGKR</sequence>
<reference evidence="2 3" key="2">
    <citation type="submission" date="2019-09" db="EMBL/GenBank/DDBJ databases">
        <title>A bacterium isolated from glacier soil.</title>
        <authorList>
            <person name="Liu Q."/>
        </authorList>
    </citation>
    <scope>NUCLEOTIDE SEQUENCE [LARGE SCALE GENOMIC DNA]</scope>
    <source>
        <strain evidence="2 3">MDT1-10-3</strain>
    </source>
</reference>
<dbReference type="OrthoDB" id="746896at2"/>
<dbReference type="Proteomes" id="UP000323866">
    <property type="component" value="Unassembled WGS sequence"/>
</dbReference>
<dbReference type="AlphaFoldDB" id="A0A5M8QKZ8"/>
<organism evidence="2 3">
    <name type="scientific">Rufibacter glacialis</name>
    <dbReference type="NCBI Taxonomy" id="1259555"/>
    <lineage>
        <taxon>Bacteria</taxon>
        <taxon>Pseudomonadati</taxon>
        <taxon>Bacteroidota</taxon>
        <taxon>Cytophagia</taxon>
        <taxon>Cytophagales</taxon>
        <taxon>Hymenobacteraceae</taxon>
        <taxon>Rufibacter</taxon>
    </lineage>
</organism>
<proteinExistence type="predicted"/>
<protein>
    <submittedName>
        <fullName evidence="2">Uncharacterized protein</fullName>
    </submittedName>
</protein>
<dbReference type="EMBL" id="VKKZ01000019">
    <property type="protein sequence ID" value="KAA6435333.1"/>
    <property type="molecule type" value="Genomic_DNA"/>
</dbReference>
<keyword evidence="1" id="KW-0732">Signal</keyword>
<name>A0A5M8QKZ8_9BACT</name>
<evidence type="ECO:0000313" key="3">
    <source>
        <dbReference type="Proteomes" id="UP000323866"/>
    </source>
</evidence>
<evidence type="ECO:0000313" key="2">
    <source>
        <dbReference type="EMBL" id="KAA6435333.1"/>
    </source>
</evidence>
<accession>A0A5M8QKZ8</accession>
<reference evidence="2 3" key="1">
    <citation type="submission" date="2019-07" db="EMBL/GenBank/DDBJ databases">
        <authorList>
            <person name="Qu J.-H."/>
        </authorList>
    </citation>
    <scope>NUCLEOTIDE SEQUENCE [LARGE SCALE GENOMIC DNA]</scope>
    <source>
        <strain evidence="2 3">MDT1-10-3</strain>
    </source>
</reference>